<evidence type="ECO:0000256" key="4">
    <source>
        <dbReference type="ARBA" id="ARBA00023163"/>
    </source>
</evidence>
<keyword evidence="3 5" id="KW-0238">DNA-binding</keyword>
<evidence type="ECO:0000256" key="1">
    <source>
        <dbReference type="ARBA" id="ARBA00022491"/>
    </source>
</evidence>
<evidence type="ECO:0000259" key="6">
    <source>
        <dbReference type="PROSITE" id="PS50977"/>
    </source>
</evidence>
<dbReference type="EMBL" id="QEKO01000002">
    <property type="protein sequence ID" value="PVY62349.1"/>
    <property type="molecule type" value="Genomic_DNA"/>
</dbReference>
<dbReference type="FunFam" id="1.10.10.60:FF:000141">
    <property type="entry name" value="TetR family transcriptional regulator"/>
    <property type="match status" value="1"/>
</dbReference>
<dbReference type="OrthoDB" id="5523834at2"/>
<evidence type="ECO:0000256" key="2">
    <source>
        <dbReference type="ARBA" id="ARBA00023015"/>
    </source>
</evidence>
<dbReference type="PANTHER" id="PTHR30055:SF175">
    <property type="entry name" value="HTH-TYPE TRANSCRIPTIONAL REPRESSOR KSTR2"/>
    <property type="match status" value="1"/>
</dbReference>
<dbReference type="GO" id="GO:0000976">
    <property type="term" value="F:transcription cis-regulatory region binding"/>
    <property type="evidence" value="ECO:0007669"/>
    <property type="project" value="TreeGrafter"/>
</dbReference>
<reference evidence="7 8" key="1">
    <citation type="submission" date="2018-04" db="EMBL/GenBank/DDBJ databases">
        <title>Genomic Encyclopedia of Type Strains, Phase IV (KMG-IV): sequencing the most valuable type-strain genomes for metagenomic binning, comparative biology and taxonomic classification.</title>
        <authorList>
            <person name="Goeker M."/>
        </authorList>
    </citation>
    <scope>NUCLEOTIDE SEQUENCE [LARGE SCALE GENOMIC DNA]</scope>
    <source>
        <strain evidence="7 8">DSM 10065</strain>
    </source>
</reference>
<accession>A0A2U1CMV6</accession>
<evidence type="ECO:0000313" key="7">
    <source>
        <dbReference type="EMBL" id="PVY62349.1"/>
    </source>
</evidence>
<dbReference type="STRING" id="1231391.GCA_000308195_00556"/>
<dbReference type="InterPro" id="IPR050109">
    <property type="entry name" value="HTH-type_TetR-like_transc_reg"/>
</dbReference>
<dbReference type="SUPFAM" id="SSF46689">
    <property type="entry name" value="Homeodomain-like"/>
    <property type="match status" value="1"/>
</dbReference>
<dbReference type="InterPro" id="IPR001647">
    <property type="entry name" value="HTH_TetR"/>
</dbReference>
<dbReference type="InterPro" id="IPR009057">
    <property type="entry name" value="Homeodomain-like_sf"/>
</dbReference>
<dbReference type="InterPro" id="IPR036271">
    <property type="entry name" value="Tet_transcr_reg_TetR-rel_C_sf"/>
</dbReference>
<keyword evidence="4" id="KW-0804">Transcription</keyword>
<feature type="DNA-binding region" description="H-T-H motif" evidence="5">
    <location>
        <begin position="32"/>
        <end position="51"/>
    </location>
</feature>
<evidence type="ECO:0000256" key="3">
    <source>
        <dbReference type="ARBA" id="ARBA00023125"/>
    </source>
</evidence>
<keyword evidence="2" id="KW-0805">Transcription regulation</keyword>
<dbReference type="RefSeq" id="WP_116518311.1">
    <property type="nucleotide sequence ID" value="NZ_JACCEX010000002.1"/>
</dbReference>
<dbReference type="Proteomes" id="UP000246145">
    <property type="component" value="Unassembled WGS sequence"/>
</dbReference>
<keyword evidence="1" id="KW-0678">Repressor</keyword>
<name>A0A2U1CMV6_9BURK</name>
<dbReference type="PROSITE" id="PS50977">
    <property type="entry name" value="HTH_TETR_2"/>
    <property type="match status" value="1"/>
</dbReference>
<dbReference type="SUPFAM" id="SSF48498">
    <property type="entry name" value="Tetracyclin repressor-like, C-terminal domain"/>
    <property type="match status" value="1"/>
</dbReference>
<dbReference type="AlphaFoldDB" id="A0A2U1CMV6"/>
<organism evidence="7 8">
    <name type="scientific">Pusillimonas noertemannii</name>
    <dbReference type="NCBI Taxonomy" id="305977"/>
    <lineage>
        <taxon>Bacteria</taxon>
        <taxon>Pseudomonadati</taxon>
        <taxon>Pseudomonadota</taxon>
        <taxon>Betaproteobacteria</taxon>
        <taxon>Burkholderiales</taxon>
        <taxon>Alcaligenaceae</taxon>
        <taxon>Pusillimonas</taxon>
    </lineage>
</organism>
<dbReference type="Pfam" id="PF00440">
    <property type="entry name" value="TetR_N"/>
    <property type="match status" value="1"/>
</dbReference>
<evidence type="ECO:0000256" key="5">
    <source>
        <dbReference type="PROSITE-ProRule" id="PRU00335"/>
    </source>
</evidence>
<evidence type="ECO:0000313" key="8">
    <source>
        <dbReference type="Proteomes" id="UP000246145"/>
    </source>
</evidence>
<feature type="domain" description="HTH tetR-type" evidence="6">
    <location>
        <begin position="9"/>
        <end position="69"/>
    </location>
</feature>
<dbReference type="Pfam" id="PF17932">
    <property type="entry name" value="TetR_C_24"/>
    <property type="match status" value="1"/>
</dbReference>
<dbReference type="InterPro" id="IPR041490">
    <property type="entry name" value="KstR2_TetR_C"/>
</dbReference>
<protein>
    <submittedName>
        <fullName evidence="7">TetR family transcriptional regulator</fullName>
    </submittedName>
</protein>
<dbReference type="PANTHER" id="PTHR30055">
    <property type="entry name" value="HTH-TYPE TRANSCRIPTIONAL REGULATOR RUTR"/>
    <property type="match status" value="1"/>
</dbReference>
<comment type="caution">
    <text evidence="7">The sequence shown here is derived from an EMBL/GenBank/DDBJ whole genome shotgun (WGS) entry which is preliminary data.</text>
</comment>
<proteinExistence type="predicted"/>
<dbReference type="Gene3D" id="1.10.357.10">
    <property type="entry name" value="Tetracycline Repressor, domain 2"/>
    <property type="match status" value="1"/>
</dbReference>
<dbReference type="GO" id="GO:0003700">
    <property type="term" value="F:DNA-binding transcription factor activity"/>
    <property type="evidence" value="ECO:0007669"/>
    <property type="project" value="TreeGrafter"/>
</dbReference>
<keyword evidence="8" id="KW-1185">Reference proteome</keyword>
<dbReference type="PRINTS" id="PR00455">
    <property type="entry name" value="HTHTETR"/>
</dbReference>
<dbReference type="Gene3D" id="1.10.10.60">
    <property type="entry name" value="Homeodomain-like"/>
    <property type="match status" value="1"/>
</dbReference>
<sequence>MARKTAKINVVPQAILETASNLFIRRGYEGTTMQDIALELGISRSALYYYFKNKEEILASLTEGLTIAAQQLASQVVEQGKAPEEALRELVHQHARLILFRPVQFRVVERAEGSLPEAQQKIAESARRILLQKFTEVIQRGIDNGRFRLVNAKMAAFAIIGMCNWTAWWFKADGAKTAEEVADMLADFSLHALERGEVKKGMKVGVDESLRMLEENLSQLKEVIDSQGRIRE</sequence>
<gene>
    <name evidence="7" type="ORF">C7440_1842</name>
</gene>